<feature type="modified residue" description="4-aspartylphosphate" evidence="3">
    <location>
        <position position="53"/>
    </location>
</feature>
<dbReference type="EC" id="2.7.7.65" evidence="1"/>
<dbReference type="FunFam" id="3.40.50.2300:FF:000574">
    <property type="entry name" value="Response regulator PleD"/>
    <property type="match status" value="1"/>
</dbReference>
<evidence type="ECO:0000313" key="7">
    <source>
        <dbReference type="Proteomes" id="UP000185783"/>
    </source>
</evidence>
<keyword evidence="3" id="KW-0597">Phosphoprotein</keyword>
<dbReference type="GO" id="GO:0000160">
    <property type="term" value="P:phosphorelay signal transduction system"/>
    <property type="evidence" value="ECO:0007669"/>
    <property type="project" value="InterPro"/>
</dbReference>
<dbReference type="GO" id="GO:1902201">
    <property type="term" value="P:negative regulation of bacterial-type flagellum-dependent cell motility"/>
    <property type="evidence" value="ECO:0007669"/>
    <property type="project" value="TreeGrafter"/>
</dbReference>
<dbReference type="NCBIfam" id="TIGR00254">
    <property type="entry name" value="GGDEF"/>
    <property type="match status" value="1"/>
</dbReference>
<feature type="domain" description="Response regulatory" evidence="4">
    <location>
        <begin position="4"/>
        <end position="120"/>
    </location>
</feature>
<dbReference type="GO" id="GO:0043709">
    <property type="term" value="P:cell adhesion involved in single-species biofilm formation"/>
    <property type="evidence" value="ECO:0007669"/>
    <property type="project" value="TreeGrafter"/>
</dbReference>
<dbReference type="PANTHER" id="PTHR45138">
    <property type="entry name" value="REGULATORY COMPONENTS OF SENSORY TRANSDUCTION SYSTEM"/>
    <property type="match status" value="1"/>
</dbReference>
<dbReference type="RefSeq" id="WP_051269263.1">
    <property type="nucleotide sequence ID" value="NZ_LVVZ01000032.1"/>
</dbReference>
<dbReference type="Gene3D" id="3.30.70.270">
    <property type="match status" value="1"/>
</dbReference>
<feature type="domain" description="GGDEF" evidence="5">
    <location>
        <begin position="321"/>
        <end position="456"/>
    </location>
</feature>
<dbReference type="InterPro" id="IPR029787">
    <property type="entry name" value="Nucleotide_cyclase"/>
</dbReference>
<comment type="catalytic activity">
    <reaction evidence="2">
        <text>2 GTP = 3',3'-c-di-GMP + 2 diphosphate</text>
        <dbReference type="Rhea" id="RHEA:24898"/>
        <dbReference type="ChEBI" id="CHEBI:33019"/>
        <dbReference type="ChEBI" id="CHEBI:37565"/>
        <dbReference type="ChEBI" id="CHEBI:58805"/>
        <dbReference type="EC" id="2.7.7.65"/>
    </reaction>
</comment>
<dbReference type="Proteomes" id="UP000185783">
    <property type="component" value="Unassembled WGS sequence"/>
</dbReference>
<dbReference type="InterPro" id="IPR000160">
    <property type="entry name" value="GGDEF_dom"/>
</dbReference>
<accession>A0A1U7JDK2</accession>
<dbReference type="PROSITE" id="PS50887">
    <property type="entry name" value="GGDEF"/>
    <property type="match status" value="1"/>
</dbReference>
<evidence type="ECO:0000313" key="6">
    <source>
        <dbReference type="EMBL" id="OKL42836.1"/>
    </source>
</evidence>
<gene>
    <name evidence="6" type="ORF">A3843_16850</name>
</gene>
<dbReference type="InterPro" id="IPR050469">
    <property type="entry name" value="Diguanylate_Cyclase"/>
</dbReference>
<comment type="caution">
    <text evidence="3">Lacks conserved residue(s) required for the propagation of feature annotation.</text>
</comment>
<dbReference type="AlphaFoldDB" id="A0A1U7JDK2"/>
<dbReference type="PANTHER" id="PTHR45138:SF9">
    <property type="entry name" value="DIGUANYLATE CYCLASE DGCM-RELATED"/>
    <property type="match status" value="1"/>
</dbReference>
<evidence type="ECO:0000259" key="4">
    <source>
        <dbReference type="PROSITE" id="PS50110"/>
    </source>
</evidence>
<dbReference type="STRING" id="197461.A3843_16850"/>
<evidence type="ECO:0000256" key="1">
    <source>
        <dbReference type="ARBA" id="ARBA00012528"/>
    </source>
</evidence>
<proteinExistence type="predicted"/>
<dbReference type="SMART" id="SM00267">
    <property type="entry name" value="GGDEF"/>
    <property type="match status" value="1"/>
</dbReference>
<dbReference type="EMBL" id="LVVZ01000032">
    <property type="protein sequence ID" value="OKL42836.1"/>
    <property type="molecule type" value="Genomic_DNA"/>
</dbReference>
<name>A0A1U7JDK2_9HYPH</name>
<dbReference type="NCBIfam" id="NF007135">
    <property type="entry name" value="PRK09581.1"/>
    <property type="match status" value="1"/>
</dbReference>
<feature type="domain" description="Response regulatory" evidence="4">
    <location>
        <begin position="156"/>
        <end position="271"/>
    </location>
</feature>
<dbReference type="SUPFAM" id="SSF52172">
    <property type="entry name" value="CheY-like"/>
    <property type="match status" value="2"/>
</dbReference>
<dbReference type="PROSITE" id="PS50110">
    <property type="entry name" value="RESPONSE_REGULATORY"/>
    <property type="match status" value="2"/>
</dbReference>
<keyword evidence="7" id="KW-1185">Reference proteome</keyword>
<dbReference type="Pfam" id="PF00072">
    <property type="entry name" value="Response_reg"/>
    <property type="match status" value="2"/>
</dbReference>
<dbReference type="SUPFAM" id="SSF55073">
    <property type="entry name" value="Nucleotide cyclase"/>
    <property type="match status" value="1"/>
</dbReference>
<dbReference type="InterPro" id="IPR001789">
    <property type="entry name" value="Sig_transdc_resp-reg_receiver"/>
</dbReference>
<evidence type="ECO:0000256" key="3">
    <source>
        <dbReference type="PROSITE-ProRule" id="PRU00169"/>
    </source>
</evidence>
<dbReference type="FunFam" id="3.30.70.270:FF:000001">
    <property type="entry name" value="Diguanylate cyclase domain protein"/>
    <property type="match status" value="1"/>
</dbReference>
<dbReference type="InterPro" id="IPR043128">
    <property type="entry name" value="Rev_trsase/Diguanyl_cyclase"/>
</dbReference>
<dbReference type="GO" id="GO:0052621">
    <property type="term" value="F:diguanylate cyclase activity"/>
    <property type="evidence" value="ECO:0007669"/>
    <property type="project" value="UniProtKB-EC"/>
</dbReference>
<protein>
    <recommendedName>
        <fullName evidence="1">diguanylate cyclase</fullName>
        <ecNumber evidence="1">2.7.7.65</ecNumber>
    </recommendedName>
</protein>
<dbReference type="Gene3D" id="3.40.50.2300">
    <property type="match status" value="2"/>
</dbReference>
<dbReference type="CDD" id="cd01949">
    <property type="entry name" value="GGDEF"/>
    <property type="match status" value="1"/>
</dbReference>
<organism evidence="6 7">
    <name type="scientific">Pseudovibrio exalbescens</name>
    <dbReference type="NCBI Taxonomy" id="197461"/>
    <lineage>
        <taxon>Bacteria</taxon>
        <taxon>Pseudomonadati</taxon>
        <taxon>Pseudomonadota</taxon>
        <taxon>Alphaproteobacteria</taxon>
        <taxon>Hyphomicrobiales</taxon>
        <taxon>Stappiaceae</taxon>
        <taxon>Pseudovibrio</taxon>
    </lineage>
</organism>
<dbReference type="GO" id="GO:0005886">
    <property type="term" value="C:plasma membrane"/>
    <property type="evidence" value="ECO:0007669"/>
    <property type="project" value="TreeGrafter"/>
</dbReference>
<dbReference type="SMART" id="SM00448">
    <property type="entry name" value="REC"/>
    <property type="match status" value="2"/>
</dbReference>
<reference evidence="6 7" key="1">
    <citation type="submission" date="2016-03" db="EMBL/GenBank/DDBJ databases">
        <title>Genome sequence of Nesiotobacter sp. nov., a moderately halophilic alphaproteobacterium isolated from the Yellow Sea, China.</title>
        <authorList>
            <person name="Zhang G."/>
            <person name="Zhang R."/>
        </authorList>
    </citation>
    <scope>NUCLEOTIDE SEQUENCE [LARGE SCALE GENOMIC DNA]</scope>
    <source>
        <strain evidence="6 7">WB1-6</strain>
    </source>
</reference>
<dbReference type="Pfam" id="PF00990">
    <property type="entry name" value="GGDEF"/>
    <property type="match status" value="1"/>
</dbReference>
<comment type="caution">
    <text evidence="6">The sequence shown here is derived from an EMBL/GenBank/DDBJ whole genome shotgun (WGS) entry which is preliminary data.</text>
</comment>
<evidence type="ECO:0000256" key="2">
    <source>
        <dbReference type="ARBA" id="ARBA00034247"/>
    </source>
</evidence>
<dbReference type="InterPro" id="IPR011006">
    <property type="entry name" value="CheY-like_superfamily"/>
</dbReference>
<evidence type="ECO:0000259" key="5">
    <source>
        <dbReference type="PROSITE" id="PS50887"/>
    </source>
</evidence>
<sequence>MTGRVLVVDDIEANLRLLAARLAADYFEVTTAANGTEALRAMETSAFDVVLLDVLMPDIDGFEVCRRIKASPRTSQVPVVLITALQHQSDRVRGLEAGADDFISKPVDDIELVVRVRNLIRMKRTMDELRMRARTGQDLSLQATESELAGPLSGACVFIIDNDPGSMEFIKRGLQDGYEVKCETRPGRALYRCVEEDPDLVIVNGAMEGMDPLRLCSQMRSNDHMRMIPILLVASRNDRRQILKAMEIGVNDFVETPLDPSEFTLRCRNQIRYKRTSDGLLRAMQETIEMAATDALTGLYNRRYFEHHASAHIAKAIAEGKHLSLLLIDVDHFKQINDRYGHDIGDAVLVEFARRLRRNVRGLDLVCRYGGEEFVIVTPETNHDKAQYVAERLRSEIAGAPFIVPATDEALEITASIGVSTLQLSDETTGSLLKRADLGLYSAKNEGRNQVRVRLIDPQDHLE</sequence>